<comment type="caution">
    <text evidence="1">The sequence shown here is derived from an EMBL/GenBank/DDBJ whole genome shotgun (WGS) entry which is preliminary data.</text>
</comment>
<proteinExistence type="predicted"/>
<sequence length="80" mass="9145">MLGFNRTIVGWKLALYLSQSLKVPRFNRTIVGWKLNSGLKILNKQAGVLIEPLWDGNSISTILRVLNFFVLIEPLWDGNF</sequence>
<dbReference type="EMBL" id="BDJL01000003">
    <property type="protein sequence ID" value="GAV24267.1"/>
    <property type="molecule type" value="Genomic_DNA"/>
</dbReference>
<keyword evidence="2" id="KW-1185">Reference proteome</keyword>
<gene>
    <name evidence="1" type="ORF">ciss_02000</name>
</gene>
<evidence type="ECO:0000313" key="1">
    <source>
        <dbReference type="EMBL" id="GAV24267.1"/>
    </source>
</evidence>
<name>A0A1L8CZE6_9THEO</name>
<dbReference type="AlphaFoldDB" id="A0A1L8CZE6"/>
<protein>
    <submittedName>
        <fullName evidence="1">Uncharacterized protein</fullName>
    </submittedName>
</protein>
<evidence type="ECO:0000313" key="2">
    <source>
        <dbReference type="Proteomes" id="UP000187338"/>
    </source>
</evidence>
<dbReference type="Proteomes" id="UP000187338">
    <property type="component" value="Unassembled WGS sequence"/>
</dbReference>
<accession>A0A1L8CZE6</accession>
<reference evidence="2" key="1">
    <citation type="submission" date="2016-12" db="EMBL/GenBank/DDBJ databases">
        <title>Draft Genome Sequences od Carboxydothermus pertinax and islandicus, Hydrogenogenic Carboxydotrophic Bacteria.</title>
        <authorList>
            <person name="Fukuyama Y."/>
            <person name="Ohmae K."/>
            <person name="Yoneda Y."/>
            <person name="Yoshida T."/>
            <person name="Sako Y."/>
        </authorList>
    </citation>
    <scope>NUCLEOTIDE SEQUENCE [LARGE SCALE GENOMIC DNA]</scope>
    <source>
        <strain evidence="2">SET</strain>
    </source>
</reference>
<organism evidence="1 2">
    <name type="scientific">Carboxydothermus islandicus</name>
    <dbReference type="NCBI Taxonomy" id="661089"/>
    <lineage>
        <taxon>Bacteria</taxon>
        <taxon>Bacillati</taxon>
        <taxon>Bacillota</taxon>
        <taxon>Clostridia</taxon>
        <taxon>Thermoanaerobacterales</taxon>
        <taxon>Thermoanaerobacteraceae</taxon>
        <taxon>Carboxydothermus</taxon>
    </lineage>
</organism>